<keyword evidence="2" id="KW-1185">Reference proteome</keyword>
<accession>A0ABT2TLW9</accession>
<dbReference type="Proteomes" id="UP001652442">
    <property type="component" value="Unassembled WGS sequence"/>
</dbReference>
<organism evidence="1 2">
    <name type="scientific">Brotonthovivens ammoniilytica</name>
    <dbReference type="NCBI Taxonomy" id="2981725"/>
    <lineage>
        <taxon>Bacteria</taxon>
        <taxon>Bacillati</taxon>
        <taxon>Bacillota</taxon>
        <taxon>Clostridia</taxon>
        <taxon>Lachnospirales</taxon>
        <taxon>Lachnospiraceae</taxon>
        <taxon>Brotonthovivens</taxon>
    </lineage>
</organism>
<gene>
    <name evidence="1" type="ORF">OCV88_12880</name>
</gene>
<reference evidence="1 2" key="1">
    <citation type="journal article" date="2021" name="ISME Commun">
        <title>Automated analysis of genomic sequences facilitates high-throughput and comprehensive description of bacteria.</title>
        <authorList>
            <person name="Hitch T.C.A."/>
        </authorList>
    </citation>
    <scope>NUCLEOTIDE SEQUENCE [LARGE SCALE GENOMIC DNA]</scope>
    <source>
        <strain evidence="1 2">Sanger_109</strain>
    </source>
</reference>
<sequence>MTAFEISDIKHFMNQLLLTSLFDHFLFTEGTISTGVTYTIDGHINDSFYSEADLKELKLQDLDYLPFGQLRSTCFSIIKGKNTPVSFRFVLMLSPENMRHTIERSGSGFTAADVSGMFINLTYKNQKLICTTGISYKLFSTDKTLDYEWDLMVEKFFHQHQIPIEKQI</sequence>
<evidence type="ECO:0000313" key="1">
    <source>
        <dbReference type="EMBL" id="MCU6763209.1"/>
    </source>
</evidence>
<comment type="caution">
    <text evidence="1">The sequence shown here is derived from an EMBL/GenBank/DDBJ whole genome shotgun (WGS) entry which is preliminary data.</text>
</comment>
<dbReference type="Pfam" id="PF18988">
    <property type="entry name" value="DUF5721"/>
    <property type="match status" value="1"/>
</dbReference>
<dbReference type="EMBL" id="JAOQJQ010000005">
    <property type="protein sequence ID" value="MCU6763209.1"/>
    <property type="molecule type" value="Genomic_DNA"/>
</dbReference>
<evidence type="ECO:0000313" key="2">
    <source>
        <dbReference type="Proteomes" id="UP001652442"/>
    </source>
</evidence>
<proteinExistence type="predicted"/>
<protein>
    <submittedName>
        <fullName evidence="1">DUF5721 family protein</fullName>
    </submittedName>
</protein>
<name>A0ABT2TLW9_9FIRM</name>
<dbReference type="InterPro" id="IPR043779">
    <property type="entry name" value="DUF5721"/>
</dbReference>
<dbReference type="RefSeq" id="WP_158425846.1">
    <property type="nucleotide sequence ID" value="NZ_JAOQJQ010000005.1"/>
</dbReference>